<feature type="compositionally biased region" description="Basic and acidic residues" evidence="1">
    <location>
        <begin position="80"/>
        <end position="90"/>
    </location>
</feature>
<sequence>MTTLKTKHLRTNKFLVCLHGSAPNDDVHIATQPRSSVELLLGNALDLGTHLVGIPAQFFLPSPRLLPEGRTTPSRTKTRHSPESRFADDNAARDGGALHVARHHGPGDLGQRVCLTVAAERDDEGGESMGEPGPGLQILTLAHHLRHVRPDRRDAEDVLASQELGHAWRFVHGHDGHSQVQGPHCLCDDPRASAGVFSASGFSSRSLGSGGWFIRFVPSSCEAIEPTTTTNGR</sequence>
<feature type="region of interest" description="Disordered" evidence="1">
    <location>
        <begin position="62"/>
        <end position="90"/>
    </location>
</feature>
<dbReference type="AlphaFoldDB" id="A0AAW0RD81"/>
<accession>A0AAW0RD81</accession>
<dbReference type="EMBL" id="JAQQWP010000001">
    <property type="protein sequence ID" value="KAK8132870.1"/>
    <property type="molecule type" value="Genomic_DNA"/>
</dbReference>
<proteinExistence type="predicted"/>
<reference evidence="2 3" key="1">
    <citation type="submission" date="2023-01" db="EMBL/GenBank/DDBJ databases">
        <title>Analysis of 21 Apiospora genomes using comparative genomics revels a genus with tremendous synthesis potential of carbohydrate active enzymes and secondary metabolites.</title>
        <authorList>
            <person name="Sorensen T."/>
        </authorList>
    </citation>
    <scope>NUCLEOTIDE SEQUENCE [LARGE SCALE GENOMIC DNA]</scope>
    <source>
        <strain evidence="2 3">CBS 117206</strain>
    </source>
</reference>
<dbReference type="Proteomes" id="UP001392437">
    <property type="component" value="Unassembled WGS sequence"/>
</dbReference>
<organism evidence="2 3">
    <name type="scientific">Apiospora kogelbergensis</name>
    <dbReference type="NCBI Taxonomy" id="1337665"/>
    <lineage>
        <taxon>Eukaryota</taxon>
        <taxon>Fungi</taxon>
        <taxon>Dikarya</taxon>
        <taxon>Ascomycota</taxon>
        <taxon>Pezizomycotina</taxon>
        <taxon>Sordariomycetes</taxon>
        <taxon>Xylariomycetidae</taxon>
        <taxon>Amphisphaeriales</taxon>
        <taxon>Apiosporaceae</taxon>
        <taxon>Apiospora</taxon>
    </lineage>
</organism>
<evidence type="ECO:0000313" key="2">
    <source>
        <dbReference type="EMBL" id="KAK8132870.1"/>
    </source>
</evidence>
<comment type="caution">
    <text evidence="2">The sequence shown here is derived from an EMBL/GenBank/DDBJ whole genome shotgun (WGS) entry which is preliminary data.</text>
</comment>
<keyword evidence="3" id="KW-1185">Reference proteome</keyword>
<gene>
    <name evidence="2" type="ORF">PG999_001043</name>
</gene>
<evidence type="ECO:0000313" key="3">
    <source>
        <dbReference type="Proteomes" id="UP001392437"/>
    </source>
</evidence>
<name>A0AAW0RD81_9PEZI</name>
<protein>
    <submittedName>
        <fullName evidence="2">Uncharacterized protein</fullName>
    </submittedName>
</protein>
<evidence type="ECO:0000256" key="1">
    <source>
        <dbReference type="SAM" id="MobiDB-lite"/>
    </source>
</evidence>